<name>A0A7I8D7R7_9BACL</name>
<keyword evidence="8" id="KW-0902">Two-component regulatory system</keyword>
<dbReference type="SUPFAM" id="SSF55874">
    <property type="entry name" value="ATPase domain of HSP90 chaperone/DNA topoisomerase II/histidine kinase"/>
    <property type="match status" value="1"/>
</dbReference>
<evidence type="ECO:0000259" key="10">
    <source>
        <dbReference type="PROSITE" id="PS50109"/>
    </source>
</evidence>
<organism evidence="11 12">
    <name type="scientific">Effusibacillus dendaii</name>
    <dbReference type="NCBI Taxonomy" id="2743772"/>
    <lineage>
        <taxon>Bacteria</taxon>
        <taxon>Bacillati</taxon>
        <taxon>Bacillota</taxon>
        <taxon>Bacilli</taxon>
        <taxon>Bacillales</taxon>
        <taxon>Alicyclobacillaceae</taxon>
        <taxon>Effusibacillus</taxon>
    </lineage>
</organism>
<feature type="transmembrane region" description="Helical" evidence="9">
    <location>
        <begin position="116"/>
        <end position="138"/>
    </location>
</feature>
<dbReference type="InterPro" id="IPR036890">
    <property type="entry name" value="HATPase_C_sf"/>
</dbReference>
<feature type="transmembrane region" description="Helical" evidence="9">
    <location>
        <begin position="144"/>
        <end position="167"/>
    </location>
</feature>
<dbReference type="EMBL" id="AP023366">
    <property type="protein sequence ID" value="BCJ86154.1"/>
    <property type="molecule type" value="Genomic_DNA"/>
</dbReference>
<evidence type="ECO:0000256" key="5">
    <source>
        <dbReference type="ARBA" id="ARBA00022741"/>
    </source>
</evidence>
<evidence type="ECO:0000313" key="12">
    <source>
        <dbReference type="Proteomes" id="UP000593802"/>
    </source>
</evidence>
<dbReference type="PANTHER" id="PTHR44936:SF9">
    <property type="entry name" value="SENSOR PROTEIN CREC"/>
    <property type="match status" value="1"/>
</dbReference>
<feature type="transmembrane region" description="Helical" evidence="9">
    <location>
        <begin position="34"/>
        <end position="67"/>
    </location>
</feature>
<keyword evidence="9" id="KW-0812">Transmembrane</keyword>
<dbReference type="RefSeq" id="WP_226375348.1">
    <property type="nucleotide sequence ID" value="NZ_AP023366.1"/>
</dbReference>
<dbReference type="Pfam" id="PF02518">
    <property type="entry name" value="HATPase_c"/>
    <property type="match status" value="1"/>
</dbReference>
<gene>
    <name evidence="11" type="ORF">skT53_11390</name>
</gene>
<reference evidence="11 12" key="1">
    <citation type="submission" date="2020-08" db="EMBL/GenBank/DDBJ databases">
        <title>Complete Genome Sequence of Effusibacillus dendaii Strain skT53, Isolated from Farmland soil.</title>
        <authorList>
            <person name="Konishi T."/>
            <person name="Kawasaki H."/>
        </authorList>
    </citation>
    <scope>NUCLEOTIDE SEQUENCE [LARGE SCALE GENOMIC DNA]</scope>
    <source>
        <strain evidence="12">skT53</strain>
    </source>
</reference>
<dbReference type="PROSITE" id="PS50109">
    <property type="entry name" value="HIS_KIN"/>
    <property type="match status" value="1"/>
</dbReference>
<keyword evidence="12" id="KW-1185">Reference proteome</keyword>
<evidence type="ECO:0000256" key="7">
    <source>
        <dbReference type="ARBA" id="ARBA00022840"/>
    </source>
</evidence>
<keyword evidence="6 11" id="KW-0418">Kinase</keyword>
<keyword evidence="4" id="KW-0808">Transferase</keyword>
<evidence type="ECO:0000256" key="6">
    <source>
        <dbReference type="ARBA" id="ARBA00022777"/>
    </source>
</evidence>
<dbReference type="AlphaFoldDB" id="A0A7I8D7R7"/>
<proteinExistence type="predicted"/>
<dbReference type="KEGG" id="eff:skT53_11390"/>
<evidence type="ECO:0000256" key="8">
    <source>
        <dbReference type="ARBA" id="ARBA00023012"/>
    </source>
</evidence>
<dbReference type="GO" id="GO:0000160">
    <property type="term" value="P:phosphorelay signal transduction system"/>
    <property type="evidence" value="ECO:0007669"/>
    <property type="project" value="UniProtKB-KW"/>
</dbReference>
<dbReference type="Proteomes" id="UP000593802">
    <property type="component" value="Chromosome"/>
</dbReference>
<accession>A0A7I8D7R7</accession>
<dbReference type="PRINTS" id="PR00344">
    <property type="entry name" value="BCTRLSENSOR"/>
</dbReference>
<evidence type="ECO:0000256" key="1">
    <source>
        <dbReference type="ARBA" id="ARBA00000085"/>
    </source>
</evidence>
<keyword evidence="3" id="KW-0597">Phosphoprotein</keyword>
<dbReference type="InterPro" id="IPR050980">
    <property type="entry name" value="2C_sensor_his_kinase"/>
</dbReference>
<dbReference type="SMART" id="SM00387">
    <property type="entry name" value="HATPase_c"/>
    <property type="match status" value="1"/>
</dbReference>
<dbReference type="InterPro" id="IPR003594">
    <property type="entry name" value="HATPase_dom"/>
</dbReference>
<feature type="transmembrane region" description="Helical" evidence="9">
    <location>
        <begin position="6"/>
        <end position="22"/>
    </location>
</feature>
<dbReference type="Gene3D" id="3.30.565.10">
    <property type="entry name" value="Histidine kinase-like ATPase, C-terminal domain"/>
    <property type="match status" value="1"/>
</dbReference>
<dbReference type="GO" id="GO:0005524">
    <property type="term" value="F:ATP binding"/>
    <property type="evidence" value="ECO:0007669"/>
    <property type="project" value="UniProtKB-KW"/>
</dbReference>
<keyword evidence="9" id="KW-0472">Membrane</keyword>
<dbReference type="InterPro" id="IPR004358">
    <property type="entry name" value="Sig_transdc_His_kin-like_C"/>
</dbReference>
<dbReference type="GO" id="GO:0004673">
    <property type="term" value="F:protein histidine kinase activity"/>
    <property type="evidence" value="ECO:0007669"/>
    <property type="project" value="UniProtKB-EC"/>
</dbReference>
<dbReference type="EC" id="2.7.13.3" evidence="2"/>
<evidence type="ECO:0000256" key="3">
    <source>
        <dbReference type="ARBA" id="ARBA00022553"/>
    </source>
</evidence>
<dbReference type="InterPro" id="IPR005467">
    <property type="entry name" value="His_kinase_dom"/>
</dbReference>
<protein>
    <recommendedName>
        <fullName evidence="2">histidine kinase</fullName>
        <ecNumber evidence="2">2.7.13.3</ecNumber>
    </recommendedName>
</protein>
<evidence type="ECO:0000256" key="4">
    <source>
        <dbReference type="ARBA" id="ARBA00022679"/>
    </source>
</evidence>
<sequence length="450" mass="50176">MTKKQIGIILLISLATIFLGELKMNPLAGGSFRFSLGTAAFFFGIIWFTSVSPIIVGLIVGAFVGLFRMVLTGLLAGGTWQELVQMHLPAVVFYIVFACILQLLNVRKRLDAPVLAGLIGIFAELLGNYSELLVRVLFGEPYRFGFHTLLVLTLFAVPRSFFVVGLYNMLMIRQLRAIGEEQQNRMDELLLINTNLYEEGIWLQKSMSHIEDITREGYELYRRLMQREAPSRDDSTLRGDTTSKEDGRLSQMALAVAQKVHEVKKDCQRILAGLSKIIQQETLAPRMPLQTVVNLVVGANQQYAEMLGKKIHFTVYTDLDLATSRIYGLISILNNLVANAVEAIEETGNIWLQTGLRDGSVEFIVEDDGPGIQEADRALIFAPGFTTKYDTQGQSSTGIGLSYVKHMVDSFGGSIDLECQPKTVFRVRIPTSHLLTREKEIVHEAASIHD</sequence>
<dbReference type="PANTHER" id="PTHR44936">
    <property type="entry name" value="SENSOR PROTEIN CREC"/>
    <property type="match status" value="1"/>
</dbReference>
<keyword evidence="7" id="KW-0067">ATP-binding</keyword>
<feature type="domain" description="Histidine kinase" evidence="10">
    <location>
        <begin position="329"/>
        <end position="433"/>
    </location>
</feature>
<keyword evidence="5" id="KW-0547">Nucleotide-binding</keyword>
<comment type="catalytic activity">
    <reaction evidence="1">
        <text>ATP + protein L-histidine = ADP + protein N-phospho-L-histidine.</text>
        <dbReference type="EC" id="2.7.13.3"/>
    </reaction>
</comment>
<keyword evidence="9" id="KW-1133">Transmembrane helix</keyword>
<evidence type="ECO:0000256" key="9">
    <source>
        <dbReference type="SAM" id="Phobius"/>
    </source>
</evidence>
<feature type="transmembrane region" description="Helical" evidence="9">
    <location>
        <begin position="87"/>
        <end position="104"/>
    </location>
</feature>
<evidence type="ECO:0000313" key="11">
    <source>
        <dbReference type="EMBL" id="BCJ86154.1"/>
    </source>
</evidence>
<evidence type="ECO:0000256" key="2">
    <source>
        <dbReference type="ARBA" id="ARBA00012438"/>
    </source>
</evidence>